<comment type="similarity">
    <text evidence="2">Belongs to the peroxisomal membrane protein PXMP2/4 family.</text>
</comment>
<evidence type="ECO:0000313" key="8">
    <source>
        <dbReference type="EMBL" id="KAF4735327.1"/>
    </source>
</evidence>
<protein>
    <recommendedName>
        <fullName evidence="10">Protein Mpv17</fullName>
    </recommendedName>
</protein>
<evidence type="ECO:0000256" key="7">
    <source>
        <dbReference type="SAM" id="Phobius"/>
    </source>
</evidence>
<evidence type="ECO:0000313" key="9">
    <source>
        <dbReference type="Proteomes" id="UP000553632"/>
    </source>
</evidence>
<dbReference type="InterPro" id="IPR007248">
    <property type="entry name" value="Mpv17_PMP22"/>
</dbReference>
<feature type="transmembrane region" description="Helical" evidence="7">
    <location>
        <begin position="15"/>
        <end position="34"/>
    </location>
</feature>
<evidence type="ECO:0008006" key="10">
    <source>
        <dbReference type="Google" id="ProtNLM"/>
    </source>
</evidence>
<proteinExistence type="inferred from homology"/>
<evidence type="ECO:0000256" key="6">
    <source>
        <dbReference type="SAM" id="Coils"/>
    </source>
</evidence>
<feature type="transmembrane region" description="Helical" evidence="7">
    <location>
        <begin position="204"/>
        <end position="224"/>
    </location>
</feature>
<evidence type="ECO:0000256" key="4">
    <source>
        <dbReference type="ARBA" id="ARBA00022989"/>
    </source>
</evidence>
<feature type="transmembrane region" description="Helical" evidence="7">
    <location>
        <begin position="396"/>
        <end position="421"/>
    </location>
</feature>
<accession>A0A7J6SRG5</accession>
<keyword evidence="5 7" id="KW-0472">Membrane</keyword>
<evidence type="ECO:0000256" key="2">
    <source>
        <dbReference type="ARBA" id="ARBA00006824"/>
    </source>
</evidence>
<dbReference type="Pfam" id="PF04117">
    <property type="entry name" value="Mpv17_PMP22"/>
    <property type="match status" value="1"/>
</dbReference>
<reference evidence="8 9" key="1">
    <citation type="submission" date="2020-04" db="EMBL/GenBank/DDBJ databases">
        <title>Perkinsus olseni comparative genomics.</title>
        <authorList>
            <person name="Bogema D.R."/>
        </authorList>
    </citation>
    <scope>NUCLEOTIDE SEQUENCE [LARGE SCALE GENOMIC DNA]</scope>
    <source>
        <strain evidence="8 9">ATCC PRA-207</strain>
    </source>
</reference>
<organism evidence="8 9">
    <name type="scientific">Perkinsus olseni</name>
    <name type="common">Perkinsus atlanticus</name>
    <dbReference type="NCBI Taxonomy" id="32597"/>
    <lineage>
        <taxon>Eukaryota</taxon>
        <taxon>Sar</taxon>
        <taxon>Alveolata</taxon>
        <taxon>Perkinsozoa</taxon>
        <taxon>Perkinsea</taxon>
        <taxon>Perkinsida</taxon>
        <taxon>Perkinsidae</taxon>
        <taxon>Perkinsus</taxon>
    </lineage>
</organism>
<feature type="coiled-coil region" evidence="6">
    <location>
        <begin position="234"/>
        <end position="300"/>
    </location>
</feature>
<evidence type="ECO:0000256" key="5">
    <source>
        <dbReference type="ARBA" id="ARBA00023136"/>
    </source>
</evidence>
<keyword evidence="9" id="KW-1185">Reference proteome</keyword>
<dbReference type="AlphaFoldDB" id="A0A7J6SRG5"/>
<name>A0A7J6SRG5_PEROL</name>
<feature type="transmembrane region" description="Helical" evidence="7">
    <location>
        <begin position="46"/>
        <end position="66"/>
    </location>
</feature>
<feature type="transmembrane region" description="Helical" evidence="7">
    <location>
        <begin position="86"/>
        <end position="113"/>
    </location>
</feature>
<comment type="subcellular location">
    <subcellularLocation>
        <location evidence="1">Membrane</location>
        <topology evidence="1">Multi-pass membrane protein</topology>
    </subcellularLocation>
</comment>
<dbReference type="Proteomes" id="UP000553632">
    <property type="component" value="Unassembled WGS sequence"/>
</dbReference>
<evidence type="ECO:0000256" key="1">
    <source>
        <dbReference type="ARBA" id="ARBA00004141"/>
    </source>
</evidence>
<keyword evidence="4 7" id="KW-1133">Transmembrane helix</keyword>
<sequence length="430" mass="47222">MVAAAVARTYRQSPVLANSISSLFFFALSDWFAQKAEKCEKIDEKRVAAVSACGPLFNGLPLTLFYEALDRRIGTKPTFRVVGRKLLAMQFIYMPISVPSFLFLSTMFHRLLLGEGVRDSARRGWDTAEKKWAEAYLASWFVWPVSDTFNFTVVQRIFPAARPTWDCVVDVGWNAYLSWRGIGPSVLTESACLPSRAMVPSSSAALVLFLLSILLSVCTTQGMAEVLVAKPTELAQCKEKNDALEAQVAHLSSHVEAMSQTHAENLGGVHSELNQKIITLAELQRSMEDLERRVEMCESTSGGGRRLTEINLDDAFGRMFGSIASTRFIATARNITSPIISAASQGLVWGPASDPISHPVEGDSHVDLLFNSVQGYLDEHISGTRLVLPSGLGSRLLLVVFVLLFSYVLTVTLLMLVLAPFKLGGLLLKQ</sequence>
<dbReference type="GO" id="GO:0016020">
    <property type="term" value="C:membrane"/>
    <property type="evidence" value="ECO:0007669"/>
    <property type="project" value="UniProtKB-SubCell"/>
</dbReference>
<dbReference type="EMBL" id="JABANO010016357">
    <property type="protein sequence ID" value="KAF4735327.1"/>
    <property type="molecule type" value="Genomic_DNA"/>
</dbReference>
<dbReference type="PANTHER" id="PTHR11266">
    <property type="entry name" value="PEROXISOMAL MEMBRANE PROTEIN 2, PXMP2 MPV17"/>
    <property type="match status" value="1"/>
</dbReference>
<dbReference type="PANTHER" id="PTHR11266:SF17">
    <property type="entry name" value="PROTEIN MPV17"/>
    <property type="match status" value="1"/>
</dbReference>
<comment type="caution">
    <text evidence="8">The sequence shown here is derived from an EMBL/GenBank/DDBJ whole genome shotgun (WGS) entry which is preliminary data.</text>
</comment>
<evidence type="ECO:0000256" key="3">
    <source>
        <dbReference type="ARBA" id="ARBA00022692"/>
    </source>
</evidence>
<gene>
    <name evidence="8" type="ORF">FOZ63_008616</name>
</gene>
<dbReference type="GO" id="GO:0005737">
    <property type="term" value="C:cytoplasm"/>
    <property type="evidence" value="ECO:0007669"/>
    <property type="project" value="TreeGrafter"/>
</dbReference>
<keyword evidence="3 7" id="KW-0812">Transmembrane</keyword>
<keyword evidence="6" id="KW-0175">Coiled coil</keyword>